<organism evidence="1 2">
    <name type="scientific">Flavobacterium hankyongi</name>
    <dbReference type="NCBI Taxonomy" id="1176532"/>
    <lineage>
        <taxon>Bacteria</taxon>
        <taxon>Pseudomonadati</taxon>
        <taxon>Bacteroidota</taxon>
        <taxon>Flavobacteriia</taxon>
        <taxon>Flavobacteriales</taxon>
        <taxon>Flavobacteriaceae</taxon>
        <taxon>Flavobacterium</taxon>
    </lineage>
</organism>
<accession>A0ABP8ZWG2</accession>
<protein>
    <submittedName>
        <fullName evidence="1">Uncharacterized protein</fullName>
    </submittedName>
</protein>
<dbReference type="RefSeq" id="WP_413614514.1">
    <property type="nucleotide sequence ID" value="NZ_BAABIP010000014.1"/>
</dbReference>
<keyword evidence="2" id="KW-1185">Reference proteome</keyword>
<evidence type="ECO:0000313" key="1">
    <source>
        <dbReference type="EMBL" id="GAA4766815.1"/>
    </source>
</evidence>
<comment type="caution">
    <text evidence="1">The sequence shown here is derived from an EMBL/GenBank/DDBJ whole genome shotgun (WGS) entry which is preliminary data.</text>
</comment>
<gene>
    <name evidence="1" type="ORF">GCM10023230_15670</name>
</gene>
<name>A0ABP8ZWG2_9FLAO</name>
<dbReference type="Pfam" id="PF20391">
    <property type="entry name" value="DUF6686"/>
    <property type="match status" value="1"/>
</dbReference>
<reference evidence="2" key="1">
    <citation type="journal article" date="2019" name="Int. J. Syst. Evol. Microbiol.">
        <title>The Global Catalogue of Microorganisms (GCM) 10K type strain sequencing project: providing services to taxonomists for standard genome sequencing and annotation.</title>
        <authorList>
            <consortium name="The Broad Institute Genomics Platform"/>
            <consortium name="The Broad Institute Genome Sequencing Center for Infectious Disease"/>
            <person name="Wu L."/>
            <person name="Ma J."/>
        </authorList>
    </citation>
    <scope>NUCLEOTIDE SEQUENCE [LARGE SCALE GENOMIC DNA]</scope>
    <source>
        <strain evidence="2">JCM 18198</strain>
    </source>
</reference>
<proteinExistence type="predicted"/>
<evidence type="ECO:0000313" key="2">
    <source>
        <dbReference type="Proteomes" id="UP001500141"/>
    </source>
</evidence>
<sequence length="115" mass="13873">MCCNYSIINESNQGMLVFLKGCKKYQLTYKNLCFSLNHNELITLHKFLIRIDSNYWEKEYSNSIYSKKIPIPTLQSNFLIMIDEFELFELQHLTKPKTKKYFICFKKPIFPINWN</sequence>
<dbReference type="Proteomes" id="UP001500141">
    <property type="component" value="Unassembled WGS sequence"/>
</dbReference>
<dbReference type="InterPro" id="IPR046508">
    <property type="entry name" value="DUF6686"/>
</dbReference>
<dbReference type="EMBL" id="BAABIP010000014">
    <property type="protein sequence ID" value="GAA4766815.1"/>
    <property type="molecule type" value="Genomic_DNA"/>
</dbReference>